<evidence type="ECO:0000313" key="4">
    <source>
        <dbReference type="EMBL" id="KAG2500431.1"/>
    </source>
</evidence>
<evidence type="ECO:0000256" key="2">
    <source>
        <dbReference type="ARBA" id="ARBA00023239"/>
    </source>
</evidence>
<keyword evidence="5" id="KW-1185">Reference proteome</keyword>
<protein>
    <recommendedName>
        <fullName evidence="6">Sirohydrochlorin cobaltochelatase</fullName>
    </recommendedName>
</protein>
<dbReference type="Proteomes" id="UP000612055">
    <property type="component" value="Unassembled WGS sequence"/>
</dbReference>
<keyword evidence="2" id="KW-0456">Lyase</keyword>
<feature type="region of interest" description="Disordered" evidence="3">
    <location>
        <begin position="1"/>
        <end position="42"/>
    </location>
</feature>
<feature type="compositionally biased region" description="Polar residues" evidence="3">
    <location>
        <begin position="17"/>
        <end position="42"/>
    </location>
</feature>
<dbReference type="GO" id="GO:0046872">
    <property type="term" value="F:metal ion binding"/>
    <property type="evidence" value="ECO:0007669"/>
    <property type="project" value="UniProtKB-KW"/>
</dbReference>
<dbReference type="GO" id="GO:0016829">
    <property type="term" value="F:lyase activity"/>
    <property type="evidence" value="ECO:0007669"/>
    <property type="project" value="UniProtKB-KW"/>
</dbReference>
<evidence type="ECO:0008006" key="6">
    <source>
        <dbReference type="Google" id="ProtNLM"/>
    </source>
</evidence>
<dbReference type="OrthoDB" id="3543at2759"/>
<dbReference type="Pfam" id="PF01903">
    <property type="entry name" value="CbiX"/>
    <property type="match status" value="1"/>
</dbReference>
<dbReference type="CDD" id="cd03416">
    <property type="entry name" value="CbiX_SirB_N"/>
    <property type="match status" value="1"/>
</dbReference>
<dbReference type="AlphaFoldDB" id="A0A835YD60"/>
<evidence type="ECO:0000256" key="3">
    <source>
        <dbReference type="SAM" id="MobiDB-lite"/>
    </source>
</evidence>
<organism evidence="4 5">
    <name type="scientific">Edaphochlamys debaryana</name>
    <dbReference type="NCBI Taxonomy" id="47281"/>
    <lineage>
        <taxon>Eukaryota</taxon>
        <taxon>Viridiplantae</taxon>
        <taxon>Chlorophyta</taxon>
        <taxon>core chlorophytes</taxon>
        <taxon>Chlorophyceae</taxon>
        <taxon>CS clade</taxon>
        <taxon>Chlamydomonadales</taxon>
        <taxon>Chlamydomonadales incertae sedis</taxon>
        <taxon>Edaphochlamys</taxon>
    </lineage>
</organism>
<reference evidence="4" key="1">
    <citation type="journal article" date="2020" name="bioRxiv">
        <title>Comparative genomics of Chlamydomonas.</title>
        <authorList>
            <person name="Craig R.J."/>
            <person name="Hasan A.R."/>
            <person name="Ness R.W."/>
            <person name="Keightley P.D."/>
        </authorList>
    </citation>
    <scope>NUCLEOTIDE SEQUENCE</scope>
    <source>
        <strain evidence="4">CCAP 11/70</strain>
    </source>
</reference>
<dbReference type="Gene3D" id="3.40.50.1400">
    <property type="match status" value="1"/>
</dbReference>
<dbReference type="InterPro" id="IPR002762">
    <property type="entry name" value="CbiX-like"/>
</dbReference>
<dbReference type="EMBL" id="JAEHOE010000004">
    <property type="protein sequence ID" value="KAG2500431.1"/>
    <property type="molecule type" value="Genomic_DNA"/>
</dbReference>
<dbReference type="PANTHER" id="PTHR33542:SF3">
    <property type="entry name" value="SIROHYDROCHLORIN FERROCHELATASE, CHLOROPLASTIC"/>
    <property type="match status" value="1"/>
</dbReference>
<name>A0A835YD60_9CHLO</name>
<dbReference type="PROSITE" id="PS51257">
    <property type="entry name" value="PROKAR_LIPOPROTEIN"/>
    <property type="match status" value="1"/>
</dbReference>
<proteinExistence type="predicted"/>
<evidence type="ECO:0000256" key="1">
    <source>
        <dbReference type="ARBA" id="ARBA00022723"/>
    </source>
</evidence>
<sequence>MARSAPVRSHPEDGCAPSTSGAVSSCSGNASTVTRSQLSRPSQLCGATRRRVVAAASADAHSGDGVGKVGVVIVDHGSRKKASNAMLDEFGALYSEITGEEIVEVAHMEIAKPSIADAVARCAERGASTVVIAPYFLSRGRHIQEDIPHLVEEAQKEHPGLRCIIADPIGIDPLMVRLISNRVAEALEQGGSGKAAVAAVTASGHEATA</sequence>
<dbReference type="PANTHER" id="PTHR33542">
    <property type="entry name" value="SIROHYDROCHLORIN FERROCHELATASE, CHLOROPLASTIC"/>
    <property type="match status" value="1"/>
</dbReference>
<accession>A0A835YD60</accession>
<comment type="caution">
    <text evidence="4">The sequence shown here is derived from an EMBL/GenBank/DDBJ whole genome shotgun (WGS) entry which is preliminary data.</text>
</comment>
<gene>
    <name evidence="4" type="ORF">HYH03_002000</name>
</gene>
<dbReference type="SUPFAM" id="SSF53800">
    <property type="entry name" value="Chelatase"/>
    <property type="match status" value="1"/>
</dbReference>
<dbReference type="InterPro" id="IPR050963">
    <property type="entry name" value="Sirohydro_Cobaltochel/CbiX"/>
</dbReference>
<evidence type="ECO:0000313" key="5">
    <source>
        <dbReference type="Proteomes" id="UP000612055"/>
    </source>
</evidence>
<keyword evidence="1" id="KW-0479">Metal-binding</keyword>